<dbReference type="PANTHER" id="PTHR22878:SF68">
    <property type="entry name" value="DYNEIN HEAVY CHAIN 6, AXONEMAL-LIKE"/>
    <property type="match status" value="1"/>
</dbReference>
<dbReference type="SUPFAM" id="SSF52540">
    <property type="entry name" value="P-loop containing nucleoside triphosphate hydrolases"/>
    <property type="match status" value="4"/>
</dbReference>
<dbReference type="Gene3D" id="6.10.140.1060">
    <property type="match status" value="1"/>
</dbReference>
<dbReference type="InterPro" id="IPR035699">
    <property type="entry name" value="AAA_6"/>
</dbReference>
<dbReference type="GO" id="GO:0007018">
    <property type="term" value="P:microtubule-based movement"/>
    <property type="evidence" value="ECO:0007669"/>
    <property type="project" value="InterPro"/>
</dbReference>
<keyword evidence="13" id="KW-0966">Cell projection</keyword>
<evidence type="ECO:0000256" key="12">
    <source>
        <dbReference type="ARBA" id="ARBA00023212"/>
    </source>
</evidence>
<dbReference type="FunFam" id="3.40.50.300:FF:000063">
    <property type="entry name" value="dynein heavy chain 6, axonemal"/>
    <property type="match status" value="1"/>
</dbReference>
<evidence type="ECO:0000256" key="5">
    <source>
        <dbReference type="ARBA" id="ARBA00022737"/>
    </source>
</evidence>
<dbReference type="InterPro" id="IPR035706">
    <property type="entry name" value="AAA_9"/>
</dbReference>
<dbReference type="Pfam" id="PF12777">
    <property type="entry name" value="MT"/>
    <property type="match status" value="1"/>
</dbReference>
<dbReference type="InterPro" id="IPR041466">
    <property type="entry name" value="Dynein_AAA5_ext"/>
</dbReference>
<accession>A0A7E6FI96</accession>
<dbReference type="FunFam" id="3.40.50.300:FF:001143">
    <property type="entry name" value="Dynein axonemal heavy chain 6"/>
    <property type="match status" value="1"/>
</dbReference>
<dbReference type="Pfam" id="PF03028">
    <property type="entry name" value="Dynein_heavy"/>
    <property type="match status" value="1"/>
</dbReference>
<protein>
    <submittedName>
        <fullName evidence="18">Dynein heavy chain 6, axonemal-like</fullName>
    </submittedName>
</protein>
<evidence type="ECO:0000256" key="14">
    <source>
        <dbReference type="SAM" id="Coils"/>
    </source>
</evidence>
<dbReference type="InterPro" id="IPR003593">
    <property type="entry name" value="AAA+_ATPase"/>
</dbReference>
<evidence type="ECO:0000256" key="8">
    <source>
        <dbReference type="ARBA" id="ARBA00023017"/>
    </source>
</evidence>
<evidence type="ECO:0000259" key="16">
    <source>
        <dbReference type="SMART" id="SM00382"/>
    </source>
</evidence>
<feature type="domain" description="AAA+ ATPase" evidence="16">
    <location>
        <begin position="1853"/>
        <end position="2001"/>
    </location>
</feature>
<keyword evidence="12" id="KW-0206">Cytoskeleton</keyword>
<keyword evidence="17" id="KW-1185">Reference proteome</keyword>
<dbReference type="GO" id="GO:0045505">
    <property type="term" value="F:dynein intermediate chain binding"/>
    <property type="evidence" value="ECO:0007669"/>
    <property type="project" value="InterPro"/>
</dbReference>
<organism evidence="17 18">
    <name type="scientific">Octopus sinensis</name>
    <name type="common">East Asian common octopus</name>
    <dbReference type="NCBI Taxonomy" id="2607531"/>
    <lineage>
        <taxon>Eukaryota</taxon>
        <taxon>Metazoa</taxon>
        <taxon>Spiralia</taxon>
        <taxon>Lophotrochozoa</taxon>
        <taxon>Mollusca</taxon>
        <taxon>Cephalopoda</taxon>
        <taxon>Coleoidea</taxon>
        <taxon>Octopodiformes</taxon>
        <taxon>Octopoda</taxon>
        <taxon>Incirrata</taxon>
        <taxon>Octopodidae</taxon>
        <taxon>Octopus</taxon>
    </lineage>
</organism>
<dbReference type="InterPro" id="IPR027417">
    <property type="entry name" value="P-loop_NTPase"/>
</dbReference>
<dbReference type="FunFam" id="3.40.50.300:FF:000049">
    <property type="entry name" value="Dynein, axonemal, heavy chain 5"/>
    <property type="match status" value="1"/>
</dbReference>
<feature type="coiled-coil region" evidence="14">
    <location>
        <begin position="600"/>
        <end position="627"/>
    </location>
</feature>
<comment type="subcellular location">
    <subcellularLocation>
        <location evidence="1">Cytoplasm</location>
        <location evidence="1">Cytoskeleton</location>
        <location evidence="1">Cilium axoneme</location>
    </subcellularLocation>
</comment>
<dbReference type="GO" id="GO:0031514">
    <property type="term" value="C:motile cilium"/>
    <property type="evidence" value="ECO:0007669"/>
    <property type="project" value="UniProtKB-ARBA"/>
</dbReference>
<dbReference type="FunFam" id="1.20.58.1120:FF:000007">
    <property type="entry name" value="Dynein heavy chain 4"/>
    <property type="match status" value="1"/>
</dbReference>
<evidence type="ECO:0000256" key="7">
    <source>
        <dbReference type="ARBA" id="ARBA00022840"/>
    </source>
</evidence>
<dbReference type="InterPro" id="IPR041658">
    <property type="entry name" value="AAA_lid_11"/>
</dbReference>
<dbReference type="InterPro" id="IPR026983">
    <property type="entry name" value="DHC"/>
</dbReference>
<dbReference type="InterPro" id="IPR042228">
    <property type="entry name" value="Dynein_linker_3"/>
</dbReference>
<evidence type="ECO:0000256" key="10">
    <source>
        <dbReference type="ARBA" id="ARBA00023069"/>
    </source>
</evidence>
<dbReference type="Gene3D" id="3.10.490.20">
    <property type="match status" value="1"/>
</dbReference>
<evidence type="ECO:0000313" key="17">
    <source>
        <dbReference type="Proteomes" id="UP000515154"/>
    </source>
</evidence>
<dbReference type="Pfam" id="PF22597">
    <property type="entry name" value="DYN_lid"/>
    <property type="match status" value="1"/>
</dbReference>
<dbReference type="Pfam" id="PF08393">
    <property type="entry name" value="DHC_N2"/>
    <property type="match status" value="1"/>
</dbReference>
<dbReference type="GO" id="GO:0008569">
    <property type="term" value="F:minus-end-directed microtubule motor activity"/>
    <property type="evidence" value="ECO:0007669"/>
    <property type="project" value="InterPro"/>
</dbReference>
<dbReference type="FunFam" id="3.40.50.300:FF:002141">
    <property type="entry name" value="Dynein heavy chain"/>
    <property type="match status" value="1"/>
</dbReference>
<dbReference type="Gene3D" id="1.20.920.20">
    <property type="match status" value="1"/>
</dbReference>
<dbReference type="Gene3D" id="1.10.287.2620">
    <property type="match status" value="1"/>
</dbReference>
<dbReference type="Gene3D" id="1.10.472.130">
    <property type="match status" value="1"/>
</dbReference>
<dbReference type="Gene3D" id="1.20.1270.280">
    <property type="match status" value="1"/>
</dbReference>
<dbReference type="InterPro" id="IPR041228">
    <property type="entry name" value="Dynein_C"/>
</dbReference>
<dbReference type="InterPro" id="IPR042219">
    <property type="entry name" value="AAA_lid_11_sf"/>
</dbReference>
<dbReference type="Gene3D" id="3.20.180.20">
    <property type="entry name" value="Dynein heavy chain, N-terminal domain 2"/>
    <property type="match status" value="1"/>
</dbReference>
<dbReference type="FunFam" id="3.40.50.300:FF:000362">
    <property type="entry name" value="Dynein, axonemal, heavy chain 6"/>
    <property type="match status" value="1"/>
</dbReference>
<dbReference type="FunFam" id="1.10.8.720:FF:000007">
    <property type="entry name" value="Dynein axonemal heavy chain 6"/>
    <property type="match status" value="1"/>
</dbReference>
<feature type="region of interest" description="Disordered" evidence="15">
    <location>
        <begin position="232"/>
        <end position="255"/>
    </location>
</feature>
<dbReference type="Proteomes" id="UP000515154">
    <property type="component" value="Linkage group LG19"/>
</dbReference>
<reference evidence="18" key="1">
    <citation type="submission" date="2025-08" db="UniProtKB">
        <authorList>
            <consortium name="RefSeq"/>
        </authorList>
    </citation>
    <scope>IDENTIFICATION</scope>
</reference>
<keyword evidence="5" id="KW-0677">Repeat</keyword>
<feature type="coiled-coil region" evidence="14">
    <location>
        <begin position="2670"/>
        <end position="2760"/>
    </location>
</feature>
<dbReference type="FunFam" id="1.20.140.100:FF:000004">
    <property type="entry name" value="Dynein axonemal heavy chain 6"/>
    <property type="match status" value="1"/>
</dbReference>
<comment type="similarity">
    <text evidence="2">Belongs to the dynein heavy chain family.</text>
</comment>
<feature type="domain" description="AAA+ ATPase" evidence="16">
    <location>
        <begin position="1510"/>
        <end position="1648"/>
    </location>
</feature>
<dbReference type="Gene3D" id="1.20.140.100">
    <property type="entry name" value="Dynein heavy chain, N-terminal domain 2"/>
    <property type="match status" value="1"/>
</dbReference>
<dbReference type="PANTHER" id="PTHR22878">
    <property type="entry name" value="DYNEIN HEAVY CHAIN 6, AXONEMAL-LIKE-RELATED"/>
    <property type="match status" value="1"/>
</dbReference>
<evidence type="ECO:0000256" key="9">
    <source>
        <dbReference type="ARBA" id="ARBA00023054"/>
    </source>
</evidence>
<dbReference type="KEGG" id="osn:115222073"/>
<dbReference type="Pfam" id="PF12774">
    <property type="entry name" value="AAA_6"/>
    <property type="match status" value="1"/>
</dbReference>
<dbReference type="Pfam" id="PF17852">
    <property type="entry name" value="Dynein_AAA_lid"/>
    <property type="match status" value="1"/>
</dbReference>
<dbReference type="InterPro" id="IPR043160">
    <property type="entry name" value="Dynein_C_barrel"/>
</dbReference>
<dbReference type="Gene3D" id="1.10.8.720">
    <property type="entry name" value="Region D6 of dynein motor"/>
    <property type="match status" value="1"/>
</dbReference>
<dbReference type="Gene3D" id="1.10.8.1220">
    <property type="match status" value="1"/>
</dbReference>
<dbReference type="InterPro" id="IPR025662">
    <property type="entry name" value="Sigma_54_int_dom_ATP-bd_1"/>
</dbReference>
<dbReference type="FunFam" id="3.10.490.20:FF:000005">
    <property type="entry name" value="Dynein axonemal heavy chain 6"/>
    <property type="match status" value="1"/>
</dbReference>
<dbReference type="FunFam" id="1.20.920.30:FF:000005">
    <property type="entry name" value="Dynein, axonemal, heavy chain 2"/>
    <property type="match status" value="1"/>
</dbReference>
<gene>
    <name evidence="18" type="primary">LOC115222073</name>
</gene>
<dbReference type="InterPro" id="IPR024317">
    <property type="entry name" value="Dynein_heavy_chain_D4_dom"/>
</dbReference>
<name>A0A7E6FI96_9MOLL</name>
<dbReference type="InterPro" id="IPR024743">
    <property type="entry name" value="Dynein_HC_stalk"/>
</dbReference>
<dbReference type="SMART" id="SM00382">
    <property type="entry name" value="AAA"/>
    <property type="match status" value="3"/>
</dbReference>
<dbReference type="FunFam" id="1.10.8.710:FF:000004">
    <property type="entry name" value="Dynein axonemal heavy chain 6"/>
    <property type="match status" value="1"/>
</dbReference>
<evidence type="ECO:0000256" key="1">
    <source>
        <dbReference type="ARBA" id="ARBA00004430"/>
    </source>
</evidence>
<evidence type="ECO:0000256" key="11">
    <source>
        <dbReference type="ARBA" id="ARBA00023175"/>
    </source>
</evidence>
<dbReference type="Pfam" id="PF12780">
    <property type="entry name" value="AAA_8"/>
    <property type="match status" value="1"/>
</dbReference>
<evidence type="ECO:0000256" key="3">
    <source>
        <dbReference type="ARBA" id="ARBA00022490"/>
    </source>
</evidence>
<evidence type="ECO:0000256" key="4">
    <source>
        <dbReference type="ARBA" id="ARBA00022701"/>
    </source>
</evidence>
<dbReference type="FunFam" id="1.20.920.20:FF:000006">
    <property type="entry name" value="Dynein, axonemal, heavy chain 6"/>
    <property type="match status" value="1"/>
</dbReference>
<dbReference type="InterPro" id="IPR054354">
    <property type="entry name" value="DYNC2H1-like_lid"/>
</dbReference>
<dbReference type="Pfam" id="PF12775">
    <property type="entry name" value="AAA_7"/>
    <property type="match status" value="1"/>
</dbReference>
<dbReference type="InterPro" id="IPR042222">
    <property type="entry name" value="Dynein_2_N"/>
</dbReference>
<dbReference type="InterPro" id="IPR043157">
    <property type="entry name" value="Dynein_AAA1S"/>
</dbReference>
<dbReference type="Pfam" id="PF18198">
    <property type="entry name" value="AAA_lid_11"/>
    <property type="match status" value="1"/>
</dbReference>
<feature type="domain" description="AAA+ ATPase" evidence="16">
    <location>
        <begin position="1232"/>
        <end position="1332"/>
    </location>
</feature>
<sequence>MRYCSGHDTEFLYLDVWEQEYRYCMLVKKISIFENFRKWKAFRRWKVNVSFDKFQNCRKFLRENLFIVNESLCPALLNVQEMCHRISEMSLCKIEQNHTCSLKEFKKVQLNQLQEVSVKLKTFRDLVKEVVRTACRTALLEAGFTPDDYYFDNGENNIGEGDQYDSQGYDYDIFDEAPEKMTYTEQANKRSHCKRLTCFIRLADYLVVNTMHTLAVNSVSTLLNNFMEQIQSTPSEENNNPDENNENNETSVKLTDETLRKSTVLSQFIPEEDSKRLIPLFLTELVLERNQLYFDPDVNSFQSNIQEVIRHFQDTVLGVPNLIPDNYFDAFTQPVINGKFEEKTCGEGPSLSTMFEEDKYLHQLVINIQDTLTFAFSAANQYSNDFTPFLQFYQENEKFDSDKLQEESDLDVQFFSESLKHYHMQHKMAGNIQKQRHLGLLLIDATKMKQLFIPSPIRCLNIINNILPRLAREKVEKLLSELQDGQFQLEFQPSSTEEYVKSLTFLNEIQERIDPLEDEAVFVKQLYDLIDMYEVQTPPEDLAVYQTLVPSINTVRDSIDKALADRDSNLNRLSSHIDEDITELNKEVKETKKIAMDQMLLNVESDKEKVKSTLKKLLAEMASLQNTASVYKSYQKDFNLEVTKFEELDEVYSELKMKDLLWRSFDDWENHVETWNSALFETLEPDLMISTTSRYLKNVTMLEKGLPPNTVVPVLRNQVEDIKEKLPIVTNLRNINLKPRHWEKLENILECKLQDGDELTLRKLTEMKADQHIAQFEEISSQATAEYNLELILKKVEESWKSVELTVLSYKDYKDTYILGGTDDIQQLWEDSNINIATISSSKYVGPIKGRVEEWQRQMELFGKTLDEWLLCQRSWLYLESVFNAADIQRQLPSEDRMFRQVDKSYKDIMRKVQKVPLAMRAVTQPGLLEAFQMNNSFLDAIHKCLETYLESKRMVFPRFYFLSNDELLEILSQTKNVQAVQRHLLKCFNAKLEFKEIAQSENADEQEIEDKLAIQYSNEIIGMISPEGEKIGLGKGLKSRGNVEDWLGKVEEAMFLNIRKLLKSSMLEYHECNYEQWVLLNIQQVILTISQIIWCRCLTHILEENANVREKLKVFEETCFKNLNKLAELVSGGLDKLARSTLCALITIDVHARDIVSNLIEKDISNCQSFEWQKQLRYYWDVEQDTCIVHMCNSNYVYGYEYLGASSRLVITPLTDRCYICLMGAVQLDLGGAPLGPAGTGKTETTKDLAKSLAKQCLVFNCSDGLDYKLMGRFFSGLAQSGAWCCFDEFNRINIEVLSVIAQQLVTIKNAKSEKLSRFMFEGREIKLVASCATFITMNPDYAGRTELPDNLKALFRPISMMVPDYCLIAEVILYSEGFLSSKILAQKITQMYKLCSEQLSQQDHYDFGMRAIKSVLVMAGSSKRQNTEQNENLLLIRSLRDSNLPKFLKEDADLFQAILQDLFPGNEVPANDYGNFESEILNVMKENNLEPVNAMVKKVIELYETMLVRHGVMLIGPTGGGKTTIYQILKDVLTNLHTSEEANGFYRPVYCFILNPKSLDIEELYGGINKVTMEWHDGLLALAVRAACNDTSDNHQWVICDGPVDALWIENMNTVLDDNKMLCLANSERIQLTPYIHMMFEVQDLAAASPATVSRCGMVYIDTEQLKWMPYVKKWFKIWSPKLLDENSEYLFDLFEKYIEKGLKFINKCQHTMKQVDISKVMAVCKLLESLLFHNDVPINFYMDSNKLNPLLCASFIFSYLWGLGGSILESHWDAFDSFIRNLFEDNADARLPVSGDLWSCYIDFESRRFEFWDKIVPSFKYDRNVPYYNIVVQTVDTVRYGYLLQKFLCIKHPVLLTGDTGVGKSLIAHGLLNKMAKNGGYVPVYLNFSAQTSSQRTQEMIETKLEKKRKNILGAPQDKRIIIFIDDLNLPKPDDYGCQKPIELLRQFLDFGGFYDREKLFWKEIMDVTLSAACGPPGAGRNPVTARFIRHFTILSIPSPSENNLHHIFMSILTGFFQDFHQNVRNLTEGIVSAAIDIFAQMKKTFLPTPTKSHYIFNLRDLSKCIQGILQCDSGYVRDRKKALSLFCHETLRIFHDRLINSKDKLAFYNMLSDLVNKHFGEVMYPEMFIENPILFGDFHSLQNDKSNRHYEELPEQNKIQNILQEYLTEFNIIAAKDMMKLVFFMDAIENITRIARILRQQRGNGLLVGVGGTGKQSLTRLAAHICGYKCFQIQLTQGYDYITFREDLIKIYNMVAAENQSTVFLFTDTQIVVEDMLEDINNILNSGEVPNLLEPEDLEKLIIACRPAAKEAGIPEGNRDMIYDFCINRVRNNLHIVLCMSPVGNAFRTRCQTFPSFVNCCTINWFTQWPKEALLNVADSFFDKLDVDDTMKTKLSAMCVEIHVSVTSISERFRNELKRCYYTTPTSYLELINLYLSMLNDRSNSIKTAEARVKNGVKKLLETNEIVAKMKKELVALEPELKQKSADTNALMEKLVLDQDKVDAVRKVVVEDEAIAKAKTDETQAIANDAQRDLDEALPAFEDAIKALDSLDKSDISEIRVFTNPPELVQTVLEAVCILMNQRTDWSTAKAMLGEPNFLRKMVEYDKDHITDGILKKLKKYIDNPKFRPEFVEKTSKACRSMCMWVRAMDLYAHIHRTVEPKRQRLNEAQAELDIVTETLNKKQQRLAEVEAQINELQEIYDQSLMEKQNLERKMTQTAARLKRASKLTTALADEQERWRENIEEFNNQLSNVTGDVFISAACVAYYGAFTNNYRMELVDHWSLHCKQLEIPISDDFSLKNIMADPFEIQQWHTDGLPRDQVSIENAILATRGHRWPLMIDPQEQASAWIQNRESKNGLKIIKMSDSHLLQTLKNCVQLGMPLLVEDVGQTLDPTLETILLRQTFQQGGQLMIRIGDSDILFDTNFHLYLTTKIPNPQYLPDVCTKVTVINFMVTKSGLENQILSDVVRLERPDLENQRNQLIVRINADNNQLKASENRILKLLFESEGNILDNEELVNTLNSSKITSKVIKERLKEAEQTEQNISTAREKYRPVATRGSIIYFVVADMAEIDPMYQFSLKYFKQLFNLTIKNTKRAEDLQKRIQMLISETTKFIYKNVSRALFENHKLVFSFILCIGILKHEGKLTNEEWNYFLRGAPVINETSQNEFPVDLLNQNTWNAAVELSNNFEIFSTLVQDITHYPVWVHLGDTQIHANPEIKDRTDLNLNNQSSPSKEWHKDLSSFQKLLFIKAFCEEKTVLAVTEFVCENLGQEYVESRAVDLQTIYNDMKKEIPLVFVLSTGSDPMNSLMRFAKEKNYSDRILAISLGQAQGPLAEALIKEATKTGDWVFLQNCHLAASWMPSMEETLKALTDEPEQIHDDFRLFLSSKPSKDFPISVLQNSIKVTNEPPKGIKANIRRAFGEISLAFFEDHILSEKWQKMVFGLCFFHAVIQERKKFGPLGWNIKYEFSDSDRECALNKLKIFCTDGIPWEALNYVIGDITYGGRVTNSWDQRCLRTILNNFFNPKILQEDYRYSSSGIYYSPAYKTLDEYLGYIEEFPQIDHPEIFGLHENANVAFQKQETSLLMQLILDIQPKVPRRSDGQLNDDIVLEVAGNILGKLIDKLDIIAANSDLFKVDSNNRKSPLTIFLLQEVTHFNKLLWVIKNSLDHLQRAIKGLIVMTDELEQIYISCLNNHLPKVWSGVAYPSLKPLSSWITDLNLRCSFMESWIKSGMPYSFWISGFFFPQGFLTAVLQNHSRKYQLPIDYLSFNFNVLSHAQNTNEFRESVKTETPVEDTQSDTEKSDGVFIHGLFMEGFRWDKTEMHVIDSLPGEIHSPLPLLHLIPARDVQQLEETYCCPIYKTALRADGLSSTGRSTNFITSVFLPTKKPEDYWIANGAALLCQLSE</sequence>
<dbReference type="RefSeq" id="XP_036367090.1">
    <property type="nucleotide sequence ID" value="XM_036511197.1"/>
</dbReference>
<evidence type="ECO:0000256" key="6">
    <source>
        <dbReference type="ARBA" id="ARBA00022741"/>
    </source>
</evidence>
<dbReference type="GO" id="GO:0005524">
    <property type="term" value="F:ATP binding"/>
    <property type="evidence" value="ECO:0007669"/>
    <property type="project" value="UniProtKB-KW"/>
</dbReference>
<evidence type="ECO:0000256" key="13">
    <source>
        <dbReference type="ARBA" id="ARBA00023273"/>
    </source>
</evidence>
<dbReference type="CDD" id="cd00009">
    <property type="entry name" value="AAA"/>
    <property type="match status" value="1"/>
</dbReference>
<keyword evidence="9 14" id="KW-0175">Coiled coil</keyword>
<keyword evidence="11" id="KW-0505">Motor protein</keyword>
<dbReference type="GO" id="GO:0005930">
    <property type="term" value="C:axoneme"/>
    <property type="evidence" value="ECO:0007669"/>
    <property type="project" value="UniProtKB-SubCell"/>
</dbReference>
<keyword evidence="6" id="KW-0547">Nucleotide-binding</keyword>
<evidence type="ECO:0000256" key="2">
    <source>
        <dbReference type="ARBA" id="ARBA00008887"/>
    </source>
</evidence>
<dbReference type="GO" id="GO:0030286">
    <property type="term" value="C:dynein complex"/>
    <property type="evidence" value="ECO:0007669"/>
    <property type="project" value="UniProtKB-KW"/>
</dbReference>
<dbReference type="InterPro" id="IPR004273">
    <property type="entry name" value="Dynein_heavy_D6_P-loop"/>
</dbReference>
<dbReference type="Pfam" id="PF12781">
    <property type="entry name" value="AAA_9"/>
    <property type="match status" value="1"/>
</dbReference>
<dbReference type="Gene3D" id="1.10.8.710">
    <property type="match status" value="1"/>
</dbReference>
<dbReference type="InterPro" id="IPR013602">
    <property type="entry name" value="Dynein_heavy_linker"/>
</dbReference>
<keyword evidence="10" id="KW-0969">Cilium</keyword>
<dbReference type="PROSITE" id="PS00675">
    <property type="entry name" value="SIGMA54_INTERACT_1"/>
    <property type="match status" value="1"/>
</dbReference>
<dbReference type="Gene3D" id="1.20.58.1120">
    <property type="match status" value="1"/>
</dbReference>
<dbReference type="Gene3D" id="1.20.920.30">
    <property type="match status" value="1"/>
</dbReference>
<dbReference type="Pfam" id="PF18199">
    <property type="entry name" value="Dynein_C"/>
    <property type="match status" value="1"/>
</dbReference>
<keyword evidence="7" id="KW-0067">ATP-binding</keyword>
<dbReference type="FunFam" id="1.10.287.2620:FF:000001">
    <property type="entry name" value="Cytoplasmic dynein heavy chain 1"/>
    <property type="match status" value="1"/>
</dbReference>
<proteinExistence type="inferred from homology"/>
<keyword evidence="4" id="KW-0493">Microtubule</keyword>
<evidence type="ECO:0000256" key="15">
    <source>
        <dbReference type="SAM" id="MobiDB-lite"/>
    </source>
</evidence>
<keyword evidence="8" id="KW-0243">Dynein</keyword>
<evidence type="ECO:0000313" key="18">
    <source>
        <dbReference type="RefSeq" id="XP_036367090.1"/>
    </source>
</evidence>
<dbReference type="Gene3D" id="3.40.50.300">
    <property type="entry name" value="P-loop containing nucleotide triphosphate hydrolases"/>
    <property type="match status" value="5"/>
</dbReference>
<dbReference type="FunFam" id="1.10.8.1220:FF:000001">
    <property type="entry name" value="Dynein axonemal heavy chain 5"/>
    <property type="match status" value="1"/>
</dbReference>
<dbReference type="GO" id="GO:0051959">
    <property type="term" value="F:dynein light intermediate chain binding"/>
    <property type="evidence" value="ECO:0007669"/>
    <property type="project" value="InterPro"/>
</dbReference>
<keyword evidence="3" id="KW-0963">Cytoplasm</keyword>
<dbReference type="GO" id="GO:0005874">
    <property type="term" value="C:microtubule"/>
    <property type="evidence" value="ECO:0007669"/>
    <property type="project" value="UniProtKB-KW"/>
</dbReference>